<keyword evidence="3" id="KW-0963">Cytoplasm</keyword>
<gene>
    <name evidence="11" type="ORF">OSB1V03_LOCUS3474</name>
</gene>
<dbReference type="EMBL" id="CAJPIZ010001413">
    <property type="protein sequence ID" value="CAG2103443.1"/>
    <property type="molecule type" value="Genomic_DNA"/>
</dbReference>
<dbReference type="InterPro" id="IPR012337">
    <property type="entry name" value="RNaseH-like_sf"/>
</dbReference>
<dbReference type="SUPFAM" id="SSF53098">
    <property type="entry name" value="Ribonuclease H-like"/>
    <property type="match status" value="1"/>
</dbReference>
<organism evidence="11">
    <name type="scientific">Medioppia subpectinata</name>
    <dbReference type="NCBI Taxonomy" id="1979941"/>
    <lineage>
        <taxon>Eukaryota</taxon>
        <taxon>Metazoa</taxon>
        <taxon>Ecdysozoa</taxon>
        <taxon>Arthropoda</taxon>
        <taxon>Chelicerata</taxon>
        <taxon>Arachnida</taxon>
        <taxon>Acari</taxon>
        <taxon>Acariformes</taxon>
        <taxon>Sarcoptiformes</taxon>
        <taxon>Oribatida</taxon>
        <taxon>Brachypylina</taxon>
        <taxon>Oppioidea</taxon>
        <taxon>Oppiidae</taxon>
        <taxon>Medioppia</taxon>
    </lineage>
</organism>
<dbReference type="InterPro" id="IPR003100">
    <property type="entry name" value="PAZ_dom"/>
</dbReference>
<dbReference type="Pfam" id="PF23278">
    <property type="entry name" value="Piwi_N"/>
    <property type="match status" value="1"/>
</dbReference>
<evidence type="ECO:0000256" key="8">
    <source>
        <dbReference type="SAM" id="MobiDB-lite"/>
    </source>
</evidence>
<feature type="compositionally biased region" description="Basic and acidic residues" evidence="8">
    <location>
        <begin position="7"/>
        <end position="27"/>
    </location>
</feature>
<dbReference type="Pfam" id="PF02171">
    <property type="entry name" value="Piwi"/>
    <property type="match status" value="1"/>
</dbReference>
<dbReference type="PROSITE" id="PS50821">
    <property type="entry name" value="PAZ"/>
    <property type="match status" value="1"/>
</dbReference>
<evidence type="ECO:0000256" key="4">
    <source>
        <dbReference type="ARBA" id="ARBA00022782"/>
    </source>
</evidence>
<dbReference type="FunFam" id="3.30.420.10:FF:000014">
    <property type="entry name" value="Piwi-like RNA-mediated gene silencing 1"/>
    <property type="match status" value="1"/>
</dbReference>
<accession>A0A7R9KHL5</accession>
<dbReference type="Gene3D" id="3.30.420.10">
    <property type="entry name" value="Ribonuclease H-like superfamily/Ribonuclease H"/>
    <property type="match status" value="1"/>
</dbReference>
<evidence type="ECO:0000256" key="2">
    <source>
        <dbReference type="ARBA" id="ARBA00022473"/>
    </source>
</evidence>
<dbReference type="CDD" id="cd04658">
    <property type="entry name" value="Piwi_piwi-like_Euk"/>
    <property type="match status" value="1"/>
</dbReference>
<dbReference type="SMART" id="SM00950">
    <property type="entry name" value="Piwi"/>
    <property type="match status" value="1"/>
</dbReference>
<dbReference type="InterPro" id="IPR036397">
    <property type="entry name" value="RNaseH_sf"/>
</dbReference>
<sequence length="878" mass="99150">MAGRGKRLLENLQKVKETTDDKPEGGDKASGASAPIPVVPTVGRGRGKFLSNLPPPVGRTQSPPRTESSSSSSSGQPSPSGPVGSPPEGGIASLTIDDDEPVRMAPQEPDSIANKQRGTDGNSINLILNYIKLKKESQSIGIFEYHIYFKPQIDSRQLRAKILKQTEVAEKIGPVYQFTGMNLFLNHKVEDQTIDTTTPIDGSAIKVELQFVKIPPANELMPFYNTIIRKIFRALKLVQIQRHYYDPLAKIEVPQHKLEIWPGWAQAVQELDDGLLLVCDASHRLLRTSTARDVLQDLFRTPDGKQRFKEYAQKRLVGCIVLTRYNNKPYRVDDIDFSQNPMSTFDWNGTPVTYVEYFKKSWQVDIKDLKQPLLVHRPKPRRGEEASDMQMICLIPEICYMTGLTDDIRADNRVMRDIASHTRIKPTIRMAKLQEFIDNVRNNPNARKFLTDWGLDMDDKPYHTQGRTMMADKIVLGNGHTVPVGPKADWARDATNNALFHTININKWVIVFTQRDAAKVDEFVKTLKAVTRMMGFTFGDPDKLVANNDMPASYINAIKGANVSQAQIIVCMTPGSSQREDRYNAIKRLCYCELGMPNQVVRANTLSDAKMRSVCQKIAIQMSCKVGGQPWALPIPFKSCMIVGIDVYHDPTQKGKSCVGMVASVNQAVSQWYSRVFFQNAHTEIVNTIESGIVACLKKFYEVNNSLPQRIFVYRDGVSDGQLHTVYNFEVQQLMNSVLDFGKAFNNYEPQVSYVVVQKRINAKLMMKRGSELDNPPPGSVVDHSITRTNYYDFYLISQFVTQGTVTPTHYIVVYDTNQMPPDRMQKLSYKMTHLYYNWIGTIRVPAPCQYAHKAAYMVGQVLKKSPPESLASNPYYL</sequence>
<keyword evidence="6" id="KW-0943">RNA-mediated gene silencing</keyword>
<dbReference type="PANTHER" id="PTHR22891">
    <property type="entry name" value="EUKARYOTIC TRANSLATION INITIATION FACTOR 2C"/>
    <property type="match status" value="1"/>
</dbReference>
<dbReference type="EMBL" id="OC855988">
    <property type="protein sequence ID" value="CAD7623013.1"/>
    <property type="molecule type" value="Genomic_DNA"/>
</dbReference>
<keyword evidence="12" id="KW-1185">Reference proteome</keyword>
<dbReference type="InterPro" id="IPR003165">
    <property type="entry name" value="Piwi"/>
</dbReference>
<evidence type="ECO:0000256" key="1">
    <source>
        <dbReference type="ARBA" id="ARBA00004496"/>
    </source>
</evidence>
<comment type="similarity">
    <text evidence="7">Belongs to the argonaute family. Piwi subfamily.</text>
</comment>
<dbReference type="CDD" id="cd02845">
    <property type="entry name" value="PAZ_piwi_like"/>
    <property type="match status" value="1"/>
</dbReference>
<evidence type="ECO:0000313" key="11">
    <source>
        <dbReference type="EMBL" id="CAD7623013.1"/>
    </source>
</evidence>
<dbReference type="GO" id="GO:0003723">
    <property type="term" value="F:RNA binding"/>
    <property type="evidence" value="ECO:0007669"/>
    <property type="project" value="UniProtKB-KW"/>
</dbReference>
<evidence type="ECO:0000256" key="6">
    <source>
        <dbReference type="ARBA" id="ARBA00023158"/>
    </source>
</evidence>
<evidence type="ECO:0000256" key="3">
    <source>
        <dbReference type="ARBA" id="ARBA00022490"/>
    </source>
</evidence>
<evidence type="ECO:0008006" key="13">
    <source>
        <dbReference type="Google" id="ProtNLM"/>
    </source>
</evidence>
<feature type="region of interest" description="Disordered" evidence="8">
    <location>
        <begin position="1"/>
        <end position="95"/>
    </location>
</feature>
<keyword evidence="2" id="KW-0217">Developmental protein</keyword>
<dbReference type="SMART" id="SM00949">
    <property type="entry name" value="PAZ"/>
    <property type="match status" value="1"/>
</dbReference>
<dbReference type="GO" id="GO:0140965">
    <property type="term" value="P:secondary piRNA processing"/>
    <property type="evidence" value="ECO:0007669"/>
    <property type="project" value="UniProtKB-ARBA"/>
</dbReference>
<feature type="compositionally biased region" description="Low complexity" evidence="8">
    <location>
        <begin position="59"/>
        <end position="90"/>
    </location>
</feature>
<dbReference type="Pfam" id="PF02170">
    <property type="entry name" value="PAZ"/>
    <property type="match status" value="1"/>
</dbReference>
<keyword evidence="5" id="KW-0694">RNA-binding</keyword>
<feature type="domain" description="Piwi" evidence="10">
    <location>
        <begin position="568"/>
        <end position="864"/>
    </location>
</feature>
<dbReference type="InterPro" id="IPR036085">
    <property type="entry name" value="PAZ_dom_sf"/>
</dbReference>
<reference evidence="11" key="1">
    <citation type="submission" date="2020-11" db="EMBL/GenBank/DDBJ databases">
        <authorList>
            <person name="Tran Van P."/>
        </authorList>
    </citation>
    <scope>NUCLEOTIDE SEQUENCE</scope>
</reference>
<dbReference type="AlphaFoldDB" id="A0A7R9KHL5"/>
<dbReference type="Gene3D" id="3.40.50.2300">
    <property type="match status" value="1"/>
</dbReference>
<dbReference type="GO" id="GO:0005737">
    <property type="term" value="C:cytoplasm"/>
    <property type="evidence" value="ECO:0007669"/>
    <property type="project" value="UniProtKB-SubCell"/>
</dbReference>
<comment type="subcellular location">
    <subcellularLocation>
        <location evidence="1">Cytoplasm</location>
    </subcellularLocation>
</comment>
<dbReference type="FunFam" id="2.170.260.10:FF:000003">
    <property type="entry name" value="Piwi-like RNA-mediated gene silencing 2"/>
    <property type="match status" value="1"/>
</dbReference>
<evidence type="ECO:0000259" key="10">
    <source>
        <dbReference type="PROSITE" id="PS50822"/>
    </source>
</evidence>
<dbReference type="OrthoDB" id="445936at2759"/>
<dbReference type="PROSITE" id="PS50822">
    <property type="entry name" value="PIWI"/>
    <property type="match status" value="1"/>
</dbReference>
<feature type="domain" description="PAZ" evidence="9">
    <location>
        <begin position="290"/>
        <end position="403"/>
    </location>
</feature>
<dbReference type="Proteomes" id="UP000759131">
    <property type="component" value="Unassembled WGS sequence"/>
</dbReference>
<name>A0A7R9KHL5_9ACAR</name>
<evidence type="ECO:0000256" key="7">
    <source>
        <dbReference type="ARBA" id="ARBA00038291"/>
    </source>
</evidence>
<keyword evidence="4" id="KW-0221">Differentiation</keyword>
<dbReference type="GO" id="GO:0030154">
    <property type="term" value="P:cell differentiation"/>
    <property type="evidence" value="ECO:0007669"/>
    <property type="project" value="UniProtKB-KW"/>
</dbReference>
<evidence type="ECO:0000313" key="12">
    <source>
        <dbReference type="Proteomes" id="UP000759131"/>
    </source>
</evidence>
<dbReference type="SUPFAM" id="SSF101690">
    <property type="entry name" value="PAZ domain"/>
    <property type="match status" value="1"/>
</dbReference>
<protein>
    <recommendedName>
        <fullName evidence="13">Piwi</fullName>
    </recommendedName>
</protein>
<evidence type="ECO:0000256" key="5">
    <source>
        <dbReference type="ARBA" id="ARBA00022884"/>
    </source>
</evidence>
<evidence type="ECO:0000259" key="9">
    <source>
        <dbReference type="PROSITE" id="PS50821"/>
    </source>
</evidence>
<dbReference type="Gene3D" id="2.170.260.10">
    <property type="entry name" value="paz domain"/>
    <property type="match status" value="1"/>
</dbReference>
<proteinExistence type="inferred from homology"/>